<proteinExistence type="predicted"/>
<evidence type="ECO:0000313" key="2">
    <source>
        <dbReference type="Proteomes" id="UP000028045"/>
    </source>
</evidence>
<dbReference type="OrthoDB" id="88410at2759"/>
<keyword evidence="2" id="KW-1185">Reference proteome</keyword>
<name>A0A084AZB0_STACB</name>
<dbReference type="HOGENOM" id="CLU_175850_0_1_1"/>
<dbReference type="EMBL" id="KL648431">
    <property type="protein sequence ID" value="KEY70639.1"/>
    <property type="molecule type" value="Genomic_DNA"/>
</dbReference>
<sequence>MCKKAACSTCHKSTWWGCGSHIPMVMDSIPAEEQCVCEPKVEIDGKQYPPKAKLL</sequence>
<reference evidence="1 2" key="1">
    <citation type="journal article" date="2014" name="BMC Genomics">
        <title>Comparative genome sequencing reveals chemotype-specific gene clusters in the toxigenic black mold Stachybotrys.</title>
        <authorList>
            <person name="Semeiks J."/>
            <person name="Borek D."/>
            <person name="Otwinowski Z."/>
            <person name="Grishin N.V."/>
        </authorList>
    </citation>
    <scope>NUCLEOTIDE SEQUENCE [LARGE SCALE GENOMIC DNA]</scope>
    <source>
        <strain evidence="2">CBS 109288 / IBT 7711</strain>
    </source>
</reference>
<gene>
    <name evidence="1" type="ORF">S7711_02242</name>
</gene>
<accession>A0A084AZB0</accession>
<protein>
    <submittedName>
        <fullName evidence="1">Uncharacterized protein</fullName>
    </submittedName>
</protein>
<evidence type="ECO:0000313" key="1">
    <source>
        <dbReference type="EMBL" id="KEY70639.1"/>
    </source>
</evidence>
<organism evidence="1 2">
    <name type="scientific">Stachybotrys chartarum (strain CBS 109288 / IBT 7711)</name>
    <name type="common">Toxic black mold</name>
    <name type="synonym">Stilbospora chartarum</name>
    <dbReference type="NCBI Taxonomy" id="1280523"/>
    <lineage>
        <taxon>Eukaryota</taxon>
        <taxon>Fungi</taxon>
        <taxon>Dikarya</taxon>
        <taxon>Ascomycota</taxon>
        <taxon>Pezizomycotina</taxon>
        <taxon>Sordariomycetes</taxon>
        <taxon>Hypocreomycetidae</taxon>
        <taxon>Hypocreales</taxon>
        <taxon>Stachybotryaceae</taxon>
        <taxon>Stachybotrys</taxon>
    </lineage>
</organism>
<dbReference type="PANTHER" id="PTHR34724:SF2">
    <property type="entry name" value="OS12G0596101 PROTEIN"/>
    <property type="match status" value="1"/>
</dbReference>
<dbReference type="PANTHER" id="PTHR34724">
    <property type="entry name" value="OS12G0596101 PROTEIN"/>
    <property type="match status" value="1"/>
</dbReference>
<dbReference type="Proteomes" id="UP000028045">
    <property type="component" value="Unassembled WGS sequence"/>
</dbReference>
<dbReference type="AlphaFoldDB" id="A0A084AZB0"/>